<dbReference type="RefSeq" id="WP_193517977.1">
    <property type="nucleotide sequence ID" value="NZ_BMXL01000010.1"/>
</dbReference>
<accession>A0A919CHK5</accession>
<reference evidence="3 4" key="1">
    <citation type="journal article" date="2014" name="Int. J. Syst. Evol. Microbiol.">
        <title>Complete genome sequence of Corynebacterium casei LMG S-19264T (=DSM 44701T), isolated from a smear-ripened cheese.</title>
        <authorList>
            <consortium name="US DOE Joint Genome Institute (JGI-PGF)"/>
            <person name="Walter F."/>
            <person name="Albersmeier A."/>
            <person name="Kalinowski J."/>
            <person name="Ruckert C."/>
        </authorList>
    </citation>
    <scope>NUCLEOTIDE SEQUENCE [LARGE SCALE GENOMIC DNA]</scope>
    <source>
        <strain evidence="3 4">KCTC 19473</strain>
    </source>
</reference>
<dbReference type="Proteomes" id="UP000654947">
    <property type="component" value="Unassembled WGS sequence"/>
</dbReference>
<organism evidence="3 4">
    <name type="scientific">Nocardiopsis kunsanensis</name>
    <dbReference type="NCBI Taxonomy" id="141693"/>
    <lineage>
        <taxon>Bacteria</taxon>
        <taxon>Bacillati</taxon>
        <taxon>Actinomycetota</taxon>
        <taxon>Actinomycetes</taxon>
        <taxon>Streptosporangiales</taxon>
        <taxon>Nocardiopsidaceae</taxon>
        <taxon>Nocardiopsis</taxon>
    </lineage>
</organism>
<dbReference type="PANTHER" id="PTHR36435:SF1">
    <property type="entry name" value="CAAX AMINO TERMINAL PROTEASE FAMILY PROTEIN"/>
    <property type="match status" value="1"/>
</dbReference>
<dbReference type="GO" id="GO:0004175">
    <property type="term" value="F:endopeptidase activity"/>
    <property type="evidence" value="ECO:0007669"/>
    <property type="project" value="UniProtKB-ARBA"/>
</dbReference>
<feature type="transmembrane region" description="Helical" evidence="1">
    <location>
        <begin position="133"/>
        <end position="153"/>
    </location>
</feature>
<feature type="transmembrane region" description="Helical" evidence="1">
    <location>
        <begin position="173"/>
        <end position="206"/>
    </location>
</feature>
<comment type="caution">
    <text evidence="3">The sequence shown here is derived from an EMBL/GenBank/DDBJ whole genome shotgun (WGS) entry which is preliminary data.</text>
</comment>
<dbReference type="PANTHER" id="PTHR36435">
    <property type="entry name" value="SLR1288 PROTEIN"/>
    <property type="match status" value="1"/>
</dbReference>
<keyword evidence="1" id="KW-1133">Transmembrane helix</keyword>
<gene>
    <name evidence="3" type="ORF">GCM10007147_24080</name>
</gene>
<feature type="domain" description="CAAX prenyl protease 2/Lysostaphin resistance protein A-like" evidence="2">
    <location>
        <begin position="140"/>
        <end position="226"/>
    </location>
</feature>
<dbReference type="GO" id="GO:0080120">
    <property type="term" value="P:CAAX-box protein maturation"/>
    <property type="evidence" value="ECO:0007669"/>
    <property type="project" value="UniProtKB-ARBA"/>
</dbReference>
<keyword evidence="1" id="KW-0472">Membrane</keyword>
<feature type="transmembrane region" description="Helical" evidence="1">
    <location>
        <begin position="86"/>
        <end position="113"/>
    </location>
</feature>
<keyword evidence="4" id="KW-1185">Reference proteome</keyword>
<evidence type="ECO:0000259" key="2">
    <source>
        <dbReference type="Pfam" id="PF02517"/>
    </source>
</evidence>
<evidence type="ECO:0000256" key="1">
    <source>
        <dbReference type="SAM" id="Phobius"/>
    </source>
</evidence>
<proteinExistence type="predicted"/>
<dbReference type="EMBL" id="BMXL01000010">
    <property type="protein sequence ID" value="GHD26213.1"/>
    <property type="molecule type" value="Genomic_DNA"/>
</dbReference>
<feature type="transmembrane region" description="Helical" evidence="1">
    <location>
        <begin position="212"/>
        <end position="232"/>
    </location>
</feature>
<name>A0A919CHK5_9ACTN</name>
<dbReference type="InterPro" id="IPR003675">
    <property type="entry name" value="Rce1/LyrA-like_dom"/>
</dbReference>
<feature type="transmembrane region" description="Helical" evidence="1">
    <location>
        <begin position="38"/>
        <end position="65"/>
    </location>
</feature>
<protein>
    <recommendedName>
        <fullName evidence="2">CAAX prenyl protease 2/Lysostaphin resistance protein A-like domain-containing protein</fullName>
    </recommendedName>
</protein>
<evidence type="ECO:0000313" key="3">
    <source>
        <dbReference type="EMBL" id="GHD26213.1"/>
    </source>
</evidence>
<dbReference type="InterPro" id="IPR052710">
    <property type="entry name" value="CAAX_protease"/>
</dbReference>
<evidence type="ECO:0000313" key="4">
    <source>
        <dbReference type="Proteomes" id="UP000654947"/>
    </source>
</evidence>
<dbReference type="AlphaFoldDB" id="A0A919CHK5"/>
<keyword evidence="1" id="KW-0812">Transmembrane</keyword>
<dbReference type="Pfam" id="PF02517">
    <property type="entry name" value="Rce1-like"/>
    <property type="match status" value="1"/>
</dbReference>
<sequence length="235" mass="24771">MRLRHTALIGAFTAVGIALVLAGVRLGSSLALLPWSGMFWLVSAVVALLLITPLVVCVAGHLVLMRRGPRLRLRDLGLTRPNRFPVGLLLWVPLAIVTSASATGATLGLLAALDSSSGADDSGPSTTSDLVAELPPAAGLAIAAGTVIVFPLFEEIVCRGMLHGALSRRVAPWAAIVLSALVFSLLHVTPLVMPYVFVLGLWLAWLHRRYESILPSIVLHCCNNALVALIALSSL</sequence>